<dbReference type="EMBL" id="JAAEBW010000011">
    <property type="protein sequence ID" value="MBM1196970.1"/>
    <property type="molecule type" value="Genomic_DNA"/>
</dbReference>
<dbReference type="RefSeq" id="WP_203303473.1">
    <property type="nucleotide sequence ID" value="NZ_JAAEBW010000011.1"/>
</dbReference>
<keyword evidence="2" id="KW-1185">Reference proteome</keyword>
<protein>
    <submittedName>
        <fullName evidence="1">Uncharacterized protein</fullName>
    </submittedName>
</protein>
<gene>
    <name evidence="1" type="ORF">GYN02_17545</name>
</gene>
<evidence type="ECO:0000313" key="1">
    <source>
        <dbReference type="EMBL" id="MBM1196970.1"/>
    </source>
</evidence>
<accession>A0ABS1ZKK4</accession>
<sequence length="53" mass="5641">MPQATSDCEAVGKSTDCDVEWFYGRFVAGRSLALLVSDYTELGVAVAAGDVRL</sequence>
<evidence type="ECO:0000313" key="2">
    <source>
        <dbReference type="Proteomes" id="UP000809529"/>
    </source>
</evidence>
<proteinExistence type="predicted"/>
<comment type="caution">
    <text evidence="1">The sequence shown here is derived from an EMBL/GenBank/DDBJ whole genome shotgun (WGS) entry which is preliminary data.</text>
</comment>
<reference evidence="1 2" key="1">
    <citation type="submission" date="2020-01" db="EMBL/GenBank/DDBJ databases">
        <title>Comparative genomics of meat spoilage bacteria.</title>
        <authorList>
            <person name="Hilgarth M."/>
            <person name="Vogel R.F."/>
        </authorList>
    </citation>
    <scope>NUCLEOTIDE SEQUENCE [LARGE SCALE GENOMIC DNA]</scope>
    <source>
        <strain evidence="1 2">TMW2.2077</strain>
    </source>
</reference>
<dbReference type="Proteomes" id="UP000809529">
    <property type="component" value="Unassembled WGS sequence"/>
</dbReference>
<organism evidence="1 2">
    <name type="scientific">Pseudomonas weihenstephanensis</name>
    <dbReference type="NCBI Taxonomy" id="1608994"/>
    <lineage>
        <taxon>Bacteria</taxon>
        <taxon>Pseudomonadati</taxon>
        <taxon>Pseudomonadota</taxon>
        <taxon>Gammaproteobacteria</taxon>
        <taxon>Pseudomonadales</taxon>
        <taxon>Pseudomonadaceae</taxon>
        <taxon>Pseudomonas</taxon>
    </lineage>
</organism>
<name>A0ABS1ZKK4_9PSED</name>